<name>A0A243CXQ5_BACTU</name>
<sequence length="164" mass="18573">MGGILLKTLKFGIIGALFFIGLVGCTSDTNETKALNKEVSNTAQGETVSKKVMFQQKEVKKLEISRVNSKGVYNVINNENIKTIFTSMGSAEKKTLLLNQEAKNYIHSKMKVTYQDNSIQEFFVWIEPDGDIVIAKASDETHVEGYDLREDNSKKIFQFFEKEF</sequence>
<dbReference type="Proteomes" id="UP000194911">
    <property type="component" value="Unassembled WGS sequence"/>
</dbReference>
<evidence type="ECO:0000313" key="1">
    <source>
        <dbReference type="EMBL" id="OTY74495.1"/>
    </source>
</evidence>
<organism evidence="1 2">
    <name type="scientific">Bacillus thuringiensis serovar vazensis</name>
    <dbReference type="NCBI Taxonomy" id="180867"/>
    <lineage>
        <taxon>Bacteria</taxon>
        <taxon>Bacillati</taxon>
        <taxon>Bacillota</taxon>
        <taxon>Bacilli</taxon>
        <taxon>Bacillales</taxon>
        <taxon>Bacillaceae</taxon>
        <taxon>Bacillus</taxon>
        <taxon>Bacillus cereus group</taxon>
    </lineage>
</organism>
<dbReference type="EMBL" id="NFDQ01000065">
    <property type="protein sequence ID" value="OTY74495.1"/>
    <property type="molecule type" value="Genomic_DNA"/>
</dbReference>
<dbReference type="AlphaFoldDB" id="A0A243CXQ5"/>
<dbReference type="PROSITE" id="PS51257">
    <property type="entry name" value="PROKAR_LIPOPROTEIN"/>
    <property type="match status" value="1"/>
</dbReference>
<reference evidence="1 2" key="1">
    <citation type="submission" date="2016-10" db="EMBL/GenBank/DDBJ databases">
        <title>Comparative genomics of Bacillus thuringiensis reveals a path to pathogens against multiple invertebrate hosts.</title>
        <authorList>
            <person name="Zheng J."/>
            <person name="Gao Q."/>
            <person name="Liu H."/>
            <person name="Peng D."/>
            <person name="Ruan L."/>
            <person name="Sun M."/>
        </authorList>
    </citation>
    <scope>NUCLEOTIDE SEQUENCE [LARGE SCALE GENOMIC DNA]</scope>
    <source>
        <strain evidence="1">BGSC 4CE1</strain>
    </source>
</reference>
<accession>A0A243CXQ5</accession>
<protein>
    <recommendedName>
        <fullName evidence="3">Lipoprotein</fullName>
    </recommendedName>
</protein>
<comment type="caution">
    <text evidence="1">The sequence shown here is derived from an EMBL/GenBank/DDBJ whole genome shotgun (WGS) entry which is preliminary data.</text>
</comment>
<evidence type="ECO:0000313" key="2">
    <source>
        <dbReference type="Proteomes" id="UP000194911"/>
    </source>
</evidence>
<gene>
    <name evidence="1" type="ORF">BK749_15475</name>
</gene>
<proteinExistence type="predicted"/>
<evidence type="ECO:0008006" key="3">
    <source>
        <dbReference type="Google" id="ProtNLM"/>
    </source>
</evidence>